<dbReference type="Pfam" id="PF00082">
    <property type="entry name" value="Peptidase_S8"/>
    <property type="match status" value="1"/>
</dbReference>
<feature type="compositionally biased region" description="Basic and acidic residues" evidence="6">
    <location>
        <begin position="732"/>
        <end position="757"/>
    </location>
</feature>
<feature type="compositionally biased region" description="Low complexity" evidence="6">
    <location>
        <begin position="658"/>
        <end position="673"/>
    </location>
</feature>
<organism evidence="8 9">
    <name type="scientific">Stenomitos frigidus AS-A4</name>
    <dbReference type="NCBI Taxonomy" id="2933935"/>
    <lineage>
        <taxon>Bacteria</taxon>
        <taxon>Bacillati</taxon>
        <taxon>Cyanobacteriota</taxon>
        <taxon>Cyanophyceae</taxon>
        <taxon>Leptolyngbyales</taxon>
        <taxon>Leptolyngbyaceae</taxon>
        <taxon>Stenomitos</taxon>
    </lineage>
</organism>
<feature type="compositionally biased region" description="Low complexity" evidence="6">
    <location>
        <begin position="417"/>
        <end position="428"/>
    </location>
</feature>
<feature type="region of interest" description="Disordered" evidence="6">
    <location>
        <begin position="567"/>
        <end position="766"/>
    </location>
</feature>
<feature type="compositionally biased region" description="Polar residues" evidence="6">
    <location>
        <begin position="7"/>
        <end position="21"/>
    </location>
</feature>
<comment type="caution">
    <text evidence="5">Lacks conserved residue(s) required for the propagation of feature annotation.</text>
</comment>
<feature type="compositionally biased region" description="Polar residues" evidence="6">
    <location>
        <begin position="475"/>
        <end position="503"/>
    </location>
</feature>
<gene>
    <name evidence="8" type="ORF">NDI38_18600</name>
</gene>
<sequence>MKRDSYSDQQAHASFQPQSPHSAIDRSQLGQPTQHSSSTNNVGSNWLNKASSWVADKFQTAQNVVAASGDAIAPDQILPALKGTASPNQPLVGVIDSGFGANEHGSKMVEAVQKENPQAQIWQGGGVGTGNWSESLVEFVDTAKAGGQSRAVANLSFDLTEVHPDGSTSTRMQLTAEEHSALAYARDNGVLVVASAGNQGGVMSALGEASQPSDNLIVVGAADGNDRASYSSYGNGLDLVANVGTAGTSEAAATVTGTIANIWSANPELNSQQVNQILTATATDLKTPGRDAETGAGLLNSTSAIDLATHTILESIVFSGAQLIQQEPESLAGATWENRNGAVASERSTGFGDWVHGALDVAGFIPGVGAVADVANAALYAAKGDYANAAMSAAAAVPGIGDAAAAVKLANRGVQAARAANRATRAPVPIRPRPSSPPNRPPTRPASSGASGRPASNPRPPQRQTVGASNPRPPQRQTGSASNPRPPQRQTVGASNPRQNANPQPHARGDRQPDRFSTRSQQERNQQIRESISETSMEALTSIAEQYAGEIPALQGVMDVVGLFGGRRGRAENPRGDRESVAVRGGNGGTRPSNPSTASATPGSTTRDRNSRADSSPAPRSGGSGGGNQPPRKPPTDGGGRPSGGYDDSDNNGLPARNDGNSGNSGSPSNQPGRADSVPTPQSGGGDAGSQPAQDLSTGGGGSPSLSGSKPNDSNTNRPLGQPSNFNETEEDTLHRPTNKLESDAAEKAKAARDSLKRTRKTLAKAEDNKKILSGWKKDPRRQHLVGQVESFMNKYEIEFQDSGAFDQGYGGKYKAAHAERMAFIEEWLRNPDKPVFAIGVNRKLCSDGDGGKKGPAAASCEAFFQDAANVTGKTIVIADYDKDGKKKDGKKRTWFFRPDPE</sequence>
<dbReference type="Gene3D" id="3.40.50.200">
    <property type="entry name" value="Peptidase S8/S53 domain"/>
    <property type="match status" value="1"/>
</dbReference>
<evidence type="ECO:0000256" key="6">
    <source>
        <dbReference type="SAM" id="MobiDB-lite"/>
    </source>
</evidence>
<feature type="compositionally biased region" description="Polar residues" evidence="6">
    <location>
        <begin position="28"/>
        <end position="44"/>
    </location>
</feature>
<dbReference type="InterPro" id="IPR000209">
    <property type="entry name" value="Peptidase_S8/S53_dom"/>
</dbReference>
<evidence type="ECO:0000256" key="3">
    <source>
        <dbReference type="ARBA" id="ARBA00022801"/>
    </source>
</evidence>
<dbReference type="EMBL" id="JAMPLM010000018">
    <property type="protein sequence ID" value="MEP1060447.1"/>
    <property type="molecule type" value="Genomic_DNA"/>
</dbReference>
<protein>
    <submittedName>
        <fullName evidence="8">S8 family serine peptidase</fullName>
    </submittedName>
</protein>
<evidence type="ECO:0000313" key="8">
    <source>
        <dbReference type="EMBL" id="MEP1060447.1"/>
    </source>
</evidence>
<feature type="compositionally biased region" description="Low complexity" evidence="6">
    <location>
        <begin position="590"/>
        <end position="605"/>
    </location>
</feature>
<accession>A0ABV0KMJ4</accession>
<dbReference type="InterPro" id="IPR036852">
    <property type="entry name" value="Peptidase_S8/S53_dom_sf"/>
</dbReference>
<feature type="compositionally biased region" description="Polar residues" evidence="6">
    <location>
        <begin position="518"/>
        <end position="533"/>
    </location>
</feature>
<name>A0ABV0KMJ4_9CYAN</name>
<dbReference type="CDD" id="cd20745">
    <property type="entry name" value="FIX_RhsA_AHH_HNH-like"/>
    <property type="match status" value="1"/>
</dbReference>
<feature type="compositionally biased region" description="Low complexity" evidence="6">
    <location>
        <begin position="445"/>
        <end position="456"/>
    </location>
</feature>
<feature type="compositionally biased region" description="Basic and acidic residues" evidence="6">
    <location>
        <begin position="507"/>
        <end position="517"/>
    </location>
</feature>
<dbReference type="PANTHER" id="PTHR43806">
    <property type="entry name" value="PEPTIDASE S8"/>
    <property type="match status" value="1"/>
</dbReference>
<comment type="caution">
    <text evidence="8">The sequence shown here is derived from an EMBL/GenBank/DDBJ whole genome shotgun (WGS) entry which is preliminary data.</text>
</comment>
<feature type="compositionally biased region" description="Basic and acidic residues" evidence="6">
    <location>
        <begin position="569"/>
        <end position="581"/>
    </location>
</feature>
<proteinExistence type="inferred from homology"/>
<feature type="region of interest" description="Disordered" evidence="6">
    <location>
        <begin position="417"/>
        <end position="533"/>
    </location>
</feature>
<keyword evidence="2" id="KW-0645">Protease</keyword>
<feature type="compositionally biased region" description="Pro residues" evidence="6">
    <location>
        <begin position="429"/>
        <end position="444"/>
    </location>
</feature>
<feature type="domain" description="Peptidase S8/S53" evidence="7">
    <location>
        <begin position="144"/>
        <end position="297"/>
    </location>
</feature>
<reference evidence="8 9" key="1">
    <citation type="submission" date="2022-04" db="EMBL/GenBank/DDBJ databases">
        <title>Positive selection, recombination, and allopatry shape intraspecific diversity of widespread and dominant cyanobacteria.</title>
        <authorList>
            <person name="Wei J."/>
            <person name="Shu W."/>
            <person name="Hu C."/>
        </authorList>
    </citation>
    <scope>NUCLEOTIDE SEQUENCE [LARGE SCALE GENOMIC DNA]</scope>
    <source>
        <strain evidence="8 9">AS-A4</strain>
    </source>
</reference>
<evidence type="ECO:0000256" key="1">
    <source>
        <dbReference type="ARBA" id="ARBA00011073"/>
    </source>
</evidence>
<keyword evidence="4" id="KW-0720">Serine protease</keyword>
<evidence type="ECO:0000256" key="4">
    <source>
        <dbReference type="ARBA" id="ARBA00022825"/>
    </source>
</evidence>
<keyword evidence="9" id="KW-1185">Reference proteome</keyword>
<comment type="similarity">
    <text evidence="1 5">Belongs to the peptidase S8 family.</text>
</comment>
<evidence type="ECO:0000256" key="5">
    <source>
        <dbReference type="PROSITE-ProRule" id="PRU01240"/>
    </source>
</evidence>
<evidence type="ECO:0000259" key="7">
    <source>
        <dbReference type="Pfam" id="PF00082"/>
    </source>
</evidence>
<dbReference type="Proteomes" id="UP001476950">
    <property type="component" value="Unassembled WGS sequence"/>
</dbReference>
<keyword evidence="3" id="KW-0378">Hydrolase</keyword>
<dbReference type="PANTHER" id="PTHR43806:SF11">
    <property type="entry name" value="CEREVISIN-RELATED"/>
    <property type="match status" value="1"/>
</dbReference>
<evidence type="ECO:0000313" key="9">
    <source>
        <dbReference type="Proteomes" id="UP001476950"/>
    </source>
</evidence>
<evidence type="ECO:0000256" key="2">
    <source>
        <dbReference type="ARBA" id="ARBA00022670"/>
    </source>
</evidence>
<feature type="compositionally biased region" description="Polar residues" evidence="6">
    <location>
        <begin position="710"/>
        <end position="727"/>
    </location>
</feature>
<dbReference type="RefSeq" id="WP_190452431.1">
    <property type="nucleotide sequence ID" value="NZ_JAMPLM010000018.1"/>
</dbReference>
<feature type="region of interest" description="Disordered" evidence="6">
    <location>
        <begin position="1"/>
        <end position="44"/>
    </location>
</feature>
<dbReference type="SUPFAM" id="SSF52743">
    <property type="entry name" value="Subtilisin-like"/>
    <property type="match status" value="1"/>
</dbReference>
<dbReference type="InterPro" id="IPR050131">
    <property type="entry name" value="Peptidase_S8_subtilisin-like"/>
</dbReference>
<dbReference type="PROSITE" id="PS51892">
    <property type="entry name" value="SUBTILASE"/>
    <property type="match status" value="1"/>
</dbReference>